<dbReference type="SFLD" id="SFLDS00003">
    <property type="entry name" value="Haloacid_Dehalogenase"/>
    <property type="match status" value="1"/>
</dbReference>
<evidence type="ECO:0000313" key="6">
    <source>
        <dbReference type="Proteomes" id="UP000596092"/>
    </source>
</evidence>
<comment type="similarity">
    <text evidence="3">Belongs to the HAD-like hydrolase superfamily. CbbY/CbbZ/Gph/YieH family.</text>
</comment>
<dbReference type="GO" id="GO:0006281">
    <property type="term" value="P:DNA repair"/>
    <property type="evidence" value="ECO:0007669"/>
    <property type="project" value="TreeGrafter"/>
</dbReference>
<evidence type="ECO:0000256" key="1">
    <source>
        <dbReference type="ARBA" id="ARBA00000830"/>
    </source>
</evidence>
<dbReference type="PANTHER" id="PTHR43434:SF1">
    <property type="entry name" value="PHOSPHOGLYCOLATE PHOSPHATASE"/>
    <property type="match status" value="1"/>
</dbReference>
<dbReference type="Pfam" id="PF00702">
    <property type="entry name" value="Hydrolase"/>
    <property type="match status" value="1"/>
</dbReference>
<dbReference type="EC" id="3.1.3.18" evidence="4"/>
<accession>A0A7T6AQY7</accession>
<keyword evidence="5" id="KW-0378">Hydrolase</keyword>
<comment type="catalytic activity">
    <reaction evidence="1">
        <text>2-phosphoglycolate + H2O = glycolate + phosphate</text>
        <dbReference type="Rhea" id="RHEA:14369"/>
        <dbReference type="ChEBI" id="CHEBI:15377"/>
        <dbReference type="ChEBI" id="CHEBI:29805"/>
        <dbReference type="ChEBI" id="CHEBI:43474"/>
        <dbReference type="ChEBI" id="CHEBI:58033"/>
        <dbReference type="EC" id="3.1.3.18"/>
    </reaction>
</comment>
<evidence type="ECO:0000256" key="3">
    <source>
        <dbReference type="ARBA" id="ARBA00006171"/>
    </source>
</evidence>
<comment type="pathway">
    <text evidence="2">Organic acid metabolism; glycolate biosynthesis; glycolate from 2-phosphoglycolate: step 1/1.</text>
</comment>
<proteinExistence type="inferred from homology"/>
<dbReference type="GO" id="GO:0005829">
    <property type="term" value="C:cytosol"/>
    <property type="evidence" value="ECO:0007669"/>
    <property type="project" value="TreeGrafter"/>
</dbReference>
<evidence type="ECO:0000313" key="5">
    <source>
        <dbReference type="EMBL" id="QQG66293.1"/>
    </source>
</evidence>
<dbReference type="InterPro" id="IPR023214">
    <property type="entry name" value="HAD_sf"/>
</dbReference>
<dbReference type="GO" id="GO:0008967">
    <property type="term" value="F:phosphoglycolate phosphatase activity"/>
    <property type="evidence" value="ECO:0007669"/>
    <property type="project" value="UniProtKB-EC"/>
</dbReference>
<dbReference type="KEGG" id="dog:HP555_10680"/>
<dbReference type="PANTHER" id="PTHR43434">
    <property type="entry name" value="PHOSPHOGLYCOLATE PHOSPHATASE"/>
    <property type="match status" value="1"/>
</dbReference>
<dbReference type="Gene3D" id="3.40.50.1000">
    <property type="entry name" value="HAD superfamily/HAD-like"/>
    <property type="match status" value="1"/>
</dbReference>
<name>A0A7T6AQY7_9BACT</name>
<dbReference type="AlphaFoldDB" id="A0A7T6AQY7"/>
<dbReference type="InterPro" id="IPR023198">
    <property type="entry name" value="PGP-like_dom2"/>
</dbReference>
<dbReference type="Proteomes" id="UP000596092">
    <property type="component" value="Chromosome"/>
</dbReference>
<gene>
    <name evidence="5" type="ORF">HP555_10680</name>
</gene>
<dbReference type="Gene3D" id="1.10.150.240">
    <property type="entry name" value="Putative phosphatase, domain 2"/>
    <property type="match status" value="1"/>
</dbReference>
<evidence type="ECO:0000256" key="4">
    <source>
        <dbReference type="ARBA" id="ARBA00013078"/>
    </source>
</evidence>
<dbReference type="SUPFAM" id="SSF56784">
    <property type="entry name" value="HAD-like"/>
    <property type="match status" value="1"/>
</dbReference>
<dbReference type="EMBL" id="CP054140">
    <property type="protein sequence ID" value="QQG66293.1"/>
    <property type="molecule type" value="Genomic_DNA"/>
</dbReference>
<keyword evidence="6" id="KW-1185">Reference proteome</keyword>
<reference evidence="5 6" key="1">
    <citation type="submission" date="2020-05" db="EMBL/GenBank/DDBJ databases">
        <title>Complete genome of Desulfobulbus oligotrophicus.</title>
        <authorList>
            <person name="Podar M."/>
        </authorList>
    </citation>
    <scope>NUCLEOTIDE SEQUENCE [LARGE SCALE GENOMIC DNA]</scope>
    <source>
        <strain evidence="5 6">Prop6</strain>
    </source>
</reference>
<sequence>MHATMPPWQAVFFDFDGVIADSTDVKARAFATLFAPYGADVQEAVVRYHLDNGGMPRHEKIRHCFITYAGKQVTETELAQAGATFSSLVLEEVVLAPLIPGALMSLQQLQQMNIPAFVVSGTPHDEMQLIVQRKGLGYFFQEVHGSPSSKAAIITDILTRYSFTPDRCLFIGDALADYQAAESTGLCFQGIVPHGASSSIFPENVRTSAVVTLSLYR</sequence>
<organism evidence="5 6">
    <name type="scientific">Desulfobulbus oligotrophicus</name>
    <dbReference type="NCBI Taxonomy" id="1909699"/>
    <lineage>
        <taxon>Bacteria</taxon>
        <taxon>Pseudomonadati</taxon>
        <taxon>Thermodesulfobacteriota</taxon>
        <taxon>Desulfobulbia</taxon>
        <taxon>Desulfobulbales</taxon>
        <taxon>Desulfobulbaceae</taxon>
        <taxon>Desulfobulbus</taxon>
    </lineage>
</organism>
<dbReference type="InterPro" id="IPR050155">
    <property type="entry name" value="HAD-like_hydrolase_sf"/>
</dbReference>
<evidence type="ECO:0000256" key="2">
    <source>
        <dbReference type="ARBA" id="ARBA00004818"/>
    </source>
</evidence>
<dbReference type="RefSeq" id="WP_199262323.1">
    <property type="nucleotide sequence ID" value="NZ_CP054140.1"/>
</dbReference>
<protein>
    <recommendedName>
        <fullName evidence="4">phosphoglycolate phosphatase</fullName>
        <ecNumber evidence="4">3.1.3.18</ecNumber>
    </recommendedName>
</protein>
<dbReference type="SFLD" id="SFLDG01129">
    <property type="entry name" value="C1.5:_HAD__Beta-PGM__Phosphata"/>
    <property type="match status" value="1"/>
</dbReference>
<dbReference type="InterPro" id="IPR036412">
    <property type="entry name" value="HAD-like_sf"/>
</dbReference>